<dbReference type="EMBL" id="CP122539">
    <property type="protein sequence ID" value="WGH74809.1"/>
    <property type="molecule type" value="Genomic_DNA"/>
</dbReference>
<feature type="transmembrane region" description="Helical" evidence="1">
    <location>
        <begin position="91"/>
        <end position="109"/>
    </location>
</feature>
<sequence length="235" mass="27789">MKLTDQHIKELYTFTRQHYVEHYDVQTELVDHLANDIEQLWEEKPTLSFEQARDASFKKFGVFGFMNIVEEKQKQLGKKYRTILWKHVKEWFRLPKIILTIGVFFFFYYCMQISIGIYVLGVSLLILAILNLYWVLQLKKEFKKRTRKNHKKWMLEELIFNVASFGGILVASNLPQLFTYAEKTPSNLGAFSISLLITLAIVYSYITLVIIPKKAEVLLQEQYPEYKIANNLMVE</sequence>
<evidence type="ECO:0000256" key="1">
    <source>
        <dbReference type="SAM" id="Phobius"/>
    </source>
</evidence>
<keyword evidence="1" id="KW-0812">Transmembrane</keyword>
<gene>
    <name evidence="2" type="ORF">P8625_12045</name>
</gene>
<keyword evidence="1" id="KW-1133">Transmembrane helix</keyword>
<evidence type="ECO:0000313" key="3">
    <source>
        <dbReference type="Proteomes" id="UP001232001"/>
    </source>
</evidence>
<accession>A0ABY8L0J3</accession>
<protein>
    <submittedName>
        <fullName evidence="2">Uncharacterized protein</fullName>
    </submittedName>
</protein>
<evidence type="ECO:0000313" key="2">
    <source>
        <dbReference type="EMBL" id="WGH74809.1"/>
    </source>
</evidence>
<feature type="transmembrane region" description="Helical" evidence="1">
    <location>
        <begin position="190"/>
        <end position="211"/>
    </location>
</feature>
<reference evidence="2 3" key="1">
    <citation type="submission" date="2023-04" db="EMBL/GenBank/DDBJ databases">
        <title>Tenacibaculum tangerinum sp. nov., isolated from sea tidal flat of South Korea.</title>
        <authorList>
            <person name="Lee S.H."/>
            <person name="Kim J.-J."/>
        </authorList>
    </citation>
    <scope>NUCLEOTIDE SEQUENCE [LARGE SCALE GENOMIC DNA]</scope>
    <source>
        <strain evidence="2 3">GRR-S3-23</strain>
    </source>
</reference>
<feature type="transmembrane region" description="Helical" evidence="1">
    <location>
        <begin position="115"/>
        <end position="136"/>
    </location>
</feature>
<dbReference type="RefSeq" id="WP_279650703.1">
    <property type="nucleotide sequence ID" value="NZ_CP122539.1"/>
</dbReference>
<keyword evidence="1" id="KW-0472">Membrane</keyword>
<dbReference type="Proteomes" id="UP001232001">
    <property type="component" value="Chromosome"/>
</dbReference>
<organism evidence="2 3">
    <name type="scientific">Tenacibaculum tangerinum</name>
    <dbReference type="NCBI Taxonomy" id="3038772"/>
    <lineage>
        <taxon>Bacteria</taxon>
        <taxon>Pseudomonadati</taxon>
        <taxon>Bacteroidota</taxon>
        <taxon>Flavobacteriia</taxon>
        <taxon>Flavobacteriales</taxon>
        <taxon>Flavobacteriaceae</taxon>
        <taxon>Tenacibaculum</taxon>
    </lineage>
</organism>
<name>A0ABY8L0J3_9FLAO</name>
<proteinExistence type="predicted"/>
<keyword evidence="3" id="KW-1185">Reference proteome</keyword>
<feature type="transmembrane region" description="Helical" evidence="1">
    <location>
        <begin position="157"/>
        <end position="178"/>
    </location>
</feature>